<dbReference type="GO" id="GO:0004656">
    <property type="term" value="F:procollagen-proline 4-dioxygenase activity"/>
    <property type="evidence" value="ECO:0007669"/>
    <property type="project" value="TreeGrafter"/>
</dbReference>
<evidence type="ECO:0000256" key="6">
    <source>
        <dbReference type="SAM" id="MobiDB-lite"/>
    </source>
</evidence>
<dbReference type="AlphaFoldDB" id="A0A0J6YKL1"/>
<evidence type="ECO:0000256" key="4">
    <source>
        <dbReference type="ARBA" id="ARBA00023002"/>
    </source>
</evidence>
<dbReference type="PANTHER" id="PTHR10869">
    <property type="entry name" value="PROLYL 4-HYDROXYLASE ALPHA SUBUNIT"/>
    <property type="match status" value="1"/>
</dbReference>
<keyword evidence="4" id="KW-0560">Oxidoreductase</keyword>
<dbReference type="PROSITE" id="PS51471">
    <property type="entry name" value="FE2OG_OXY"/>
    <property type="match status" value="1"/>
</dbReference>
<accession>A0A0J6YKL1</accession>
<organism evidence="8 9">
    <name type="scientific">Coccidioides immitis RMSCC 2394</name>
    <dbReference type="NCBI Taxonomy" id="404692"/>
    <lineage>
        <taxon>Eukaryota</taxon>
        <taxon>Fungi</taxon>
        <taxon>Dikarya</taxon>
        <taxon>Ascomycota</taxon>
        <taxon>Pezizomycotina</taxon>
        <taxon>Eurotiomycetes</taxon>
        <taxon>Eurotiomycetidae</taxon>
        <taxon>Onygenales</taxon>
        <taxon>Onygenaceae</taxon>
        <taxon>Coccidioides</taxon>
    </lineage>
</organism>
<evidence type="ECO:0000313" key="8">
    <source>
        <dbReference type="EMBL" id="KMP08215.1"/>
    </source>
</evidence>
<name>A0A0J6YKL1_COCIT</name>
<dbReference type="SMART" id="SM00702">
    <property type="entry name" value="P4Hc"/>
    <property type="match status" value="1"/>
</dbReference>
<keyword evidence="3" id="KW-0223">Dioxygenase</keyword>
<evidence type="ECO:0000256" key="3">
    <source>
        <dbReference type="ARBA" id="ARBA00022964"/>
    </source>
</evidence>
<dbReference type="GO" id="GO:0005506">
    <property type="term" value="F:iron ion binding"/>
    <property type="evidence" value="ECO:0007669"/>
    <property type="project" value="InterPro"/>
</dbReference>
<dbReference type="Proteomes" id="UP000054565">
    <property type="component" value="Unassembled WGS sequence"/>
</dbReference>
<dbReference type="GO" id="GO:0005783">
    <property type="term" value="C:endoplasmic reticulum"/>
    <property type="evidence" value="ECO:0007669"/>
    <property type="project" value="TreeGrafter"/>
</dbReference>
<proteinExistence type="predicted"/>
<dbReference type="Gene3D" id="2.60.120.620">
    <property type="entry name" value="q2cbj1_9rhob like domain"/>
    <property type="match status" value="1"/>
</dbReference>
<evidence type="ECO:0000256" key="1">
    <source>
        <dbReference type="ARBA" id="ARBA00001961"/>
    </source>
</evidence>
<dbReference type="InterPro" id="IPR045054">
    <property type="entry name" value="P4HA-like"/>
</dbReference>
<evidence type="ECO:0000256" key="2">
    <source>
        <dbReference type="ARBA" id="ARBA00022723"/>
    </source>
</evidence>
<feature type="domain" description="Fe2OG dioxygenase" evidence="7">
    <location>
        <begin position="142"/>
        <end position="270"/>
    </location>
</feature>
<evidence type="ECO:0000259" key="7">
    <source>
        <dbReference type="PROSITE" id="PS51471"/>
    </source>
</evidence>
<feature type="region of interest" description="Disordered" evidence="6">
    <location>
        <begin position="1"/>
        <end position="36"/>
    </location>
</feature>
<gene>
    <name evidence="8" type="ORF">CIRG_07896</name>
</gene>
<evidence type="ECO:0000256" key="5">
    <source>
        <dbReference type="ARBA" id="ARBA00023004"/>
    </source>
</evidence>
<dbReference type="InterPro" id="IPR005123">
    <property type="entry name" value="Oxoglu/Fe-dep_dioxygenase_dom"/>
</dbReference>
<dbReference type="PANTHER" id="PTHR10869:SF236">
    <property type="entry name" value="PROLYL 4-HYDROXYLASE ALPHA SUBUNIT DOMAIN-CONTAINING PROTEIN"/>
    <property type="match status" value="1"/>
</dbReference>
<evidence type="ECO:0000313" key="9">
    <source>
        <dbReference type="Proteomes" id="UP000054565"/>
    </source>
</evidence>
<feature type="compositionally biased region" description="Low complexity" evidence="6">
    <location>
        <begin position="10"/>
        <end position="21"/>
    </location>
</feature>
<dbReference type="FunFam" id="2.60.120.620:FF:000021">
    <property type="entry name" value="WGS project CABT00000000 data, contig 2.8"/>
    <property type="match status" value="1"/>
</dbReference>
<dbReference type="InterPro" id="IPR006620">
    <property type="entry name" value="Pro_4_hyd_alph"/>
</dbReference>
<dbReference type="InterPro" id="IPR044862">
    <property type="entry name" value="Pro_4_hyd_alph_FE2OG_OXY"/>
</dbReference>
<dbReference type="OrthoDB" id="69177at2759"/>
<protein>
    <recommendedName>
        <fullName evidence="7">Fe2OG dioxygenase domain-containing protein</fullName>
    </recommendedName>
</protein>
<dbReference type="GO" id="GO:0031418">
    <property type="term" value="F:L-ascorbic acid binding"/>
    <property type="evidence" value="ECO:0007669"/>
    <property type="project" value="InterPro"/>
</dbReference>
<sequence length="270" mass="30090">MPPKSKPKATNNPKSKSSSEPTKSHRQEPAPPNWPLLKPLIPSTDLALETILSDQIYVVRNLFTSTLCKNYVSFLSTLPLVTTPGRPKRGEAVRVNDRFQIDDPVFAERLWKETALSQVVSGQSADADSAEGKDLWGGEVLGLNPNIRVYRYSKGQFFGQHYDDSVSLHLPSLADRSLPGKTTWTLLIYLTTCTGGETVFYPEPVLSSKKNGSKSKPLKDNNVDMDPIAVELEVGMALLHRHGDKCLLHEGREVKQGEKWVIRSDLVVRR</sequence>
<comment type="cofactor">
    <cofactor evidence="1">
        <name>L-ascorbate</name>
        <dbReference type="ChEBI" id="CHEBI:38290"/>
    </cofactor>
</comment>
<dbReference type="Pfam" id="PF13640">
    <property type="entry name" value="2OG-FeII_Oxy_3"/>
    <property type="match status" value="1"/>
</dbReference>
<keyword evidence="2" id="KW-0479">Metal-binding</keyword>
<reference evidence="9" key="1">
    <citation type="journal article" date="2010" name="Genome Res.">
        <title>Population genomic sequencing of Coccidioides fungi reveals recent hybridization and transposon control.</title>
        <authorList>
            <person name="Neafsey D.E."/>
            <person name="Barker B.M."/>
            <person name="Sharpton T.J."/>
            <person name="Stajich J.E."/>
            <person name="Park D.J."/>
            <person name="Whiston E."/>
            <person name="Hung C.-Y."/>
            <person name="McMahan C."/>
            <person name="White J."/>
            <person name="Sykes S."/>
            <person name="Heiman D."/>
            <person name="Young S."/>
            <person name="Zeng Q."/>
            <person name="Abouelleil A."/>
            <person name="Aftuck L."/>
            <person name="Bessette D."/>
            <person name="Brown A."/>
            <person name="FitzGerald M."/>
            <person name="Lui A."/>
            <person name="Macdonald J.P."/>
            <person name="Priest M."/>
            <person name="Orbach M.J."/>
            <person name="Galgiani J.N."/>
            <person name="Kirkland T.N."/>
            <person name="Cole G.T."/>
            <person name="Birren B.W."/>
            <person name="Henn M.R."/>
            <person name="Taylor J.W."/>
            <person name="Rounsley S.D."/>
        </authorList>
    </citation>
    <scope>NUCLEOTIDE SEQUENCE [LARGE SCALE GENOMIC DNA]</scope>
    <source>
        <strain evidence="9">RMSCC 2394</strain>
    </source>
</reference>
<dbReference type="EMBL" id="DS028097">
    <property type="protein sequence ID" value="KMP08215.1"/>
    <property type="molecule type" value="Genomic_DNA"/>
</dbReference>
<keyword evidence="5" id="KW-0408">Iron</keyword>